<keyword evidence="2" id="KW-0489">Methyltransferase</keyword>
<dbReference type="GO" id="GO:0008168">
    <property type="term" value="F:methyltransferase activity"/>
    <property type="evidence" value="ECO:0007669"/>
    <property type="project" value="UniProtKB-KW"/>
</dbReference>
<organism evidence="2 3">
    <name type="scientific">Sneathiella marina</name>
    <dbReference type="NCBI Taxonomy" id="2950108"/>
    <lineage>
        <taxon>Bacteria</taxon>
        <taxon>Pseudomonadati</taxon>
        <taxon>Pseudomonadota</taxon>
        <taxon>Alphaproteobacteria</taxon>
        <taxon>Sneathiellales</taxon>
        <taxon>Sneathiellaceae</taxon>
        <taxon>Sneathiella</taxon>
    </lineage>
</organism>
<sequence>MKLRNPIVKAELEDLGLPDVLFPEPSPVSFAQHAEDLIIEGMLSTRYPNERPGSWTYLDIGANHPVHGSNTYLFYKKGASGVVIEPNQKFAPLFQKCRPRDQFILAGAKFDERDAATFYEVENDALSSFSESFHVSWKEHGGLGATAVSSLDMPLVDVNSIIEKNFQNKLHIISLDVEGYEMEVLERLSLDQIRPDILIVEYVSPSHGILKDSLTLVMQKKGYYLAFCGRVNLIFLSET</sequence>
<reference evidence="2" key="1">
    <citation type="submission" date="2022-06" db="EMBL/GenBank/DDBJ databases">
        <title>Sneathiella actinostolidae sp. nov., isolated from a sea anemonein the Western Pacific Ocean.</title>
        <authorList>
            <person name="Wei M.J."/>
        </authorList>
    </citation>
    <scope>NUCLEOTIDE SEQUENCE</scope>
    <source>
        <strain evidence="2">PHK-P5</strain>
    </source>
</reference>
<protein>
    <submittedName>
        <fullName evidence="2">FkbM family methyltransferase</fullName>
    </submittedName>
</protein>
<dbReference type="NCBIfam" id="TIGR01444">
    <property type="entry name" value="fkbM_fam"/>
    <property type="match status" value="1"/>
</dbReference>
<proteinExistence type="predicted"/>
<dbReference type="InterPro" id="IPR006342">
    <property type="entry name" value="FkbM_mtfrase"/>
</dbReference>
<evidence type="ECO:0000313" key="3">
    <source>
        <dbReference type="Proteomes" id="UP001056291"/>
    </source>
</evidence>
<evidence type="ECO:0000313" key="2">
    <source>
        <dbReference type="EMBL" id="USG60659.1"/>
    </source>
</evidence>
<keyword evidence="3" id="KW-1185">Reference proteome</keyword>
<dbReference type="Proteomes" id="UP001056291">
    <property type="component" value="Chromosome"/>
</dbReference>
<name>A0ABY4W1D2_9PROT</name>
<dbReference type="Gene3D" id="3.40.50.150">
    <property type="entry name" value="Vaccinia Virus protein VP39"/>
    <property type="match status" value="1"/>
</dbReference>
<dbReference type="InterPro" id="IPR029063">
    <property type="entry name" value="SAM-dependent_MTases_sf"/>
</dbReference>
<dbReference type="EMBL" id="CP098747">
    <property type="protein sequence ID" value="USG60659.1"/>
    <property type="molecule type" value="Genomic_DNA"/>
</dbReference>
<accession>A0ABY4W1D2</accession>
<gene>
    <name evidence="2" type="ORF">NBZ79_15950</name>
</gene>
<evidence type="ECO:0000259" key="1">
    <source>
        <dbReference type="Pfam" id="PF05050"/>
    </source>
</evidence>
<dbReference type="GO" id="GO:0032259">
    <property type="term" value="P:methylation"/>
    <property type="evidence" value="ECO:0007669"/>
    <property type="project" value="UniProtKB-KW"/>
</dbReference>
<dbReference type="SUPFAM" id="SSF53335">
    <property type="entry name" value="S-adenosyl-L-methionine-dependent methyltransferases"/>
    <property type="match status" value="1"/>
</dbReference>
<feature type="domain" description="Methyltransferase FkbM" evidence="1">
    <location>
        <begin position="59"/>
        <end position="204"/>
    </location>
</feature>
<dbReference type="Pfam" id="PF05050">
    <property type="entry name" value="Methyltransf_21"/>
    <property type="match status" value="1"/>
</dbReference>
<dbReference type="RefSeq" id="WP_251933540.1">
    <property type="nucleotide sequence ID" value="NZ_CP098747.1"/>
</dbReference>
<keyword evidence="2" id="KW-0808">Transferase</keyword>